<dbReference type="HOGENOM" id="CLU_1959823_0_0_1"/>
<evidence type="ECO:0000313" key="3">
    <source>
        <dbReference type="EMBL" id="EFX03609.1"/>
    </source>
</evidence>
<organism evidence="4">
    <name type="scientific">Grosmannia clavigera (strain kw1407 / UAMH 11150)</name>
    <name type="common">Blue stain fungus</name>
    <name type="synonym">Graphiocladiella clavigera</name>
    <dbReference type="NCBI Taxonomy" id="655863"/>
    <lineage>
        <taxon>Eukaryota</taxon>
        <taxon>Fungi</taxon>
        <taxon>Dikarya</taxon>
        <taxon>Ascomycota</taxon>
        <taxon>Pezizomycotina</taxon>
        <taxon>Sordariomycetes</taxon>
        <taxon>Sordariomycetidae</taxon>
        <taxon>Ophiostomatales</taxon>
        <taxon>Ophiostomataceae</taxon>
        <taxon>Leptographium</taxon>
    </lineage>
</organism>
<accession>F0XEV8</accession>
<gene>
    <name evidence="3" type="ORF">CMQ_537</name>
</gene>
<reference evidence="3 4" key="1">
    <citation type="journal article" date="2011" name="Proc. Natl. Acad. Sci. U.S.A.">
        <title>Genome and transcriptome analyses of the mountain pine beetle-fungal symbiont Grosmannia clavigera, a lodgepole pine pathogen.</title>
        <authorList>
            <person name="DiGuistini S."/>
            <person name="Wang Y."/>
            <person name="Liao N.Y."/>
            <person name="Taylor G."/>
            <person name="Tanguay P."/>
            <person name="Feau N."/>
            <person name="Henrissat B."/>
            <person name="Chan S.K."/>
            <person name="Hesse-Orce U."/>
            <person name="Alamouti S.M."/>
            <person name="Tsui C.K.M."/>
            <person name="Docking R.T."/>
            <person name="Levasseur A."/>
            <person name="Haridas S."/>
            <person name="Robertson G."/>
            <person name="Birol I."/>
            <person name="Holt R.A."/>
            <person name="Marra M.A."/>
            <person name="Hamelin R.C."/>
            <person name="Hirst M."/>
            <person name="Jones S.J.M."/>
            <person name="Bohlmann J."/>
            <person name="Breuil C."/>
        </authorList>
    </citation>
    <scope>NUCLEOTIDE SEQUENCE [LARGE SCALE GENOMIC DNA]</scope>
    <source>
        <strain evidence="4">kw1407 / UAMH 11150</strain>
    </source>
</reference>
<keyword evidence="4" id="KW-1185">Reference proteome</keyword>
<dbReference type="RefSeq" id="XP_014173091.1">
    <property type="nucleotide sequence ID" value="XM_014317616.1"/>
</dbReference>
<dbReference type="Proteomes" id="UP000007796">
    <property type="component" value="Unassembled WGS sequence"/>
</dbReference>
<evidence type="ECO:0000313" key="4">
    <source>
        <dbReference type="Proteomes" id="UP000007796"/>
    </source>
</evidence>
<keyword evidence="2" id="KW-0732">Signal</keyword>
<dbReference type="EMBL" id="GL629765">
    <property type="protein sequence ID" value="EFX03609.1"/>
    <property type="molecule type" value="Genomic_DNA"/>
</dbReference>
<evidence type="ECO:0000256" key="1">
    <source>
        <dbReference type="SAM" id="MobiDB-lite"/>
    </source>
</evidence>
<feature type="compositionally biased region" description="Polar residues" evidence="1">
    <location>
        <begin position="47"/>
        <end position="58"/>
    </location>
</feature>
<evidence type="ECO:0000256" key="2">
    <source>
        <dbReference type="SAM" id="SignalP"/>
    </source>
</evidence>
<protein>
    <submittedName>
        <fullName evidence="3">Uncharacterized protein</fullName>
    </submittedName>
</protein>
<sequence length="128" mass="13882">MKFQSLYVAVVAAIAGTTIAAPTPGNAAVDGHALRSKLTVEERDDSGSNTADNYSTRPAWSVDRKRDNSDSNSADNYSTRPAWSVDRKRDESGSDSADNYSTRPAWSVDRKRDESGSNGADNYSTRSK</sequence>
<feature type="compositionally biased region" description="Polar residues" evidence="1">
    <location>
        <begin position="116"/>
        <end position="128"/>
    </location>
</feature>
<feature type="compositionally biased region" description="Polar residues" evidence="1">
    <location>
        <begin position="94"/>
        <end position="104"/>
    </location>
</feature>
<dbReference type="GeneID" id="25978684"/>
<feature type="chain" id="PRO_5003262111" evidence="2">
    <location>
        <begin position="21"/>
        <end position="128"/>
    </location>
</feature>
<dbReference type="InParanoid" id="F0XEV8"/>
<dbReference type="AlphaFoldDB" id="F0XEV8"/>
<feature type="signal peptide" evidence="2">
    <location>
        <begin position="1"/>
        <end position="20"/>
    </location>
</feature>
<feature type="region of interest" description="Disordered" evidence="1">
    <location>
        <begin position="40"/>
        <end position="128"/>
    </location>
</feature>
<proteinExistence type="predicted"/>
<name>F0XEV8_GROCL</name>